<gene>
    <name evidence="1" type="ORF">BTN49_0581</name>
</gene>
<dbReference type="RefSeq" id="WP_097355863.1">
    <property type="nucleotide sequence ID" value="NZ_CAWOZS010000001.1"/>
</dbReference>
<dbReference type="Proteomes" id="UP000219020">
    <property type="component" value="Unassembled WGS sequence"/>
</dbReference>
<comment type="caution">
    <text evidence="1">The sequence shown here is derived from an EMBL/GenBank/DDBJ whole genome shotgun (WGS) entry which is preliminary data.</text>
</comment>
<keyword evidence="2" id="KW-1185">Reference proteome</keyword>
<name>A0A2A5T637_9GAMM</name>
<organism evidence="1 2">
    <name type="scientific">Candidatus Enterovibrio escicola</name>
    <dbReference type="NCBI Taxonomy" id="1927127"/>
    <lineage>
        <taxon>Bacteria</taxon>
        <taxon>Pseudomonadati</taxon>
        <taxon>Pseudomonadota</taxon>
        <taxon>Gammaproteobacteria</taxon>
        <taxon>Vibrionales</taxon>
        <taxon>Vibrionaceae</taxon>
        <taxon>Enterovibrio</taxon>
    </lineage>
</organism>
<dbReference type="GeneID" id="66951024"/>
<sequence>MAQTSYYRDVSTHAVIAAAVSLIPVGDNEVLPIFLNPLRRKVQEVSADEAYDTRVFHHVLKNKEITPSILPRSNAGS</sequence>
<dbReference type="OrthoDB" id="6382212at2"/>
<evidence type="ECO:0000313" key="1">
    <source>
        <dbReference type="EMBL" id="PCS23612.1"/>
    </source>
</evidence>
<dbReference type="EMBL" id="NBYY01000009">
    <property type="protein sequence ID" value="PCS23612.1"/>
    <property type="molecule type" value="Genomic_DNA"/>
</dbReference>
<proteinExistence type="predicted"/>
<evidence type="ECO:0000313" key="2">
    <source>
        <dbReference type="Proteomes" id="UP000219020"/>
    </source>
</evidence>
<protein>
    <submittedName>
        <fullName evidence="1">Mobile element protein</fullName>
    </submittedName>
</protein>
<dbReference type="AlphaFoldDB" id="A0A2A5T637"/>
<reference evidence="2" key="1">
    <citation type="submission" date="2017-04" db="EMBL/GenBank/DDBJ databases">
        <title>Genome evolution of the luminous symbionts of deep sea anglerfish.</title>
        <authorList>
            <person name="Hendry T.A."/>
        </authorList>
    </citation>
    <scope>NUCLEOTIDE SEQUENCE [LARGE SCALE GENOMIC DNA]</scope>
</reference>
<accession>A0A2A5T637</accession>